<reference evidence="8 9" key="1">
    <citation type="submission" date="2024-11" db="EMBL/GenBank/DDBJ databases">
        <authorList>
            <person name="Mikucki A.G."/>
            <person name="Kahler C.M."/>
        </authorList>
    </citation>
    <scope>NUCLEOTIDE SEQUENCE [LARGE SCALE GENOMIC DNA]</scope>
    <source>
        <strain evidence="8 9">EXNM717</strain>
    </source>
</reference>
<keyword evidence="2" id="KW-0645">Protease</keyword>
<dbReference type="PANTHER" id="PTHR43690:SF17">
    <property type="entry name" value="PROTEIN YHJJ"/>
    <property type="match status" value="1"/>
</dbReference>
<gene>
    <name evidence="8" type="ORF">ACI43T_06045</name>
</gene>
<comment type="caution">
    <text evidence="8">The sequence shown here is derived from an EMBL/GenBank/DDBJ whole genome shotgun (WGS) entry which is preliminary data.</text>
</comment>
<dbReference type="SUPFAM" id="SSF63411">
    <property type="entry name" value="LuxS/MPP-like metallohydrolase"/>
    <property type="match status" value="3"/>
</dbReference>
<evidence type="ECO:0000259" key="6">
    <source>
        <dbReference type="Pfam" id="PF00675"/>
    </source>
</evidence>
<dbReference type="InterPro" id="IPR007863">
    <property type="entry name" value="Peptidase_M16_C"/>
</dbReference>
<keyword evidence="4" id="KW-0862">Zinc</keyword>
<evidence type="ECO:0000256" key="1">
    <source>
        <dbReference type="ARBA" id="ARBA00007261"/>
    </source>
</evidence>
<dbReference type="InterPro" id="IPR011765">
    <property type="entry name" value="Pept_M16_N"/>
</dbReference>
<evidence type="ECO:0000256" key="5">
    <source>
        <dbReference type="ARBA" id="ARBA00023049"/>
    </source>
</evidence>
<dbReference type="InterPro" id="IPR011249">
    <property type="entry name" value="Metalloenz_LuxS/M16"/>
</dbReference>
<evidence type="ECO:0000256" key="3">
    <source>
        <dbReference type="ARBA" id="ARBA00022801"/>
    </source>
</evidence>
<dbReference type="Gene3D" id="3.30.830.10">
    <property type="entry name" value="Metalloenzyme, LuxS/M16 peptidase-like"/>
    <property type="match status" value="2"/>
</dbReference>
<evidence type="ECO:0000256" key="2">
    <source>
        <dbReference type="ARBA" id="ARBA00022670"/>
    </source>
</evidence>
<keyword evidence="3" id="KW-0378">Hydrolase</keyword>
<evidence type="ECO:0000313" key="8">
    <source>
        <dbReference type="EMBL" id="MFK7642055.1"/>
    </source>
</evidence>
<dbReference type="RefSeq" id="WP_405385905.1">
    <property type="nucleotide sequence ID" value="NZ_JBJGEB010000005.1"/>
</dbReference>
<comment type="similarity">
    <text evidence="1">Belongs to the peptidase M16 family.</text>
</comment>
<proteinExistence type="inferred from homology"/>
<accession>A0ABW8Q4R7</accession>
<keyword evidence="5" id="KW-0482">Metalloprotease</keyword>
<evidence type="ECO:0000259" key="7">
    <source>
        <dbReference type="Pfam" id="PF05193"/>
    </source>
</evidence>
<sequence>MNGLIHKIILTAALSTAAVSVCARTAYTAGRLKNGLAYHILTVPSAGRYIDVQMQVGAGAADENGIEEIGTAHMVEHMVFRSAPDFPDGVGNALVAAGWRRGAEFNALTGHERTLYLFRSDKGRAGLEQALWALSAMMSPHVFSTEDWRQEKQIIEAEWRNGLGAAGRMNRWRTEVLRSGSRQARFAVIGTLESIRNTPPQVLEAFHRRWYVPENMRLVVSGRISSDEAVPLLEKYFGGLRQGGLPERGGSYYEPVLRQGWHVAETREGGSFISVLFRFDDSLSRSDDDDGEREQNIDRIALHILTQRADKRQQGRPEIGDRITVRKASIGRHTSAVGFATAVAASGGHRAGLAAILELRERILRKPVTPLEFETGVAAVRDEAARAKRETGLPDGFEQAVQTVTEAVFAGKPVRTPAQKAEAAEAALRRIGPEDISRRLRQWLEADDKLVQVQSPDSDGVKDLPRPSEIAALAEKLRAAELPELPTDTADGGFTMRPEGGAIVAEQHERRLKITRWKLQNGDTVVVQNHPAADGKTYIRILGETGFMGAGSHPRLARTAQKTVWQSAPQGFTPVQLRSWMQRHRITLNMTLQADGSKIAGSAPDEETESLLRLYHAYAVSPQVGAAESTLLQRVRAEEAADGAAKERAAEEIRFGRIGEPVPVGAEAVGKPQFLAQWRNIIQAPAAVYILTGQSAARLKPLVGQYLAGIPRRPSENAAPRLPLSGSKMERRAIHSEARSDVSAWTFASRRWNPQTAVQIKLLRILAGERLKTELRDKAAGIYSLKFEAVLNPTRNRVESELHFTAAPDKAAILLRLGEETLAALPDTLTEQQLVPLRRRFIEQETGRLKNPEAQLERLIERERYPADADSLAGILTLEKLREAAKLLWPSENRRVLIADPKE</sequence>
<evidence type="ECO:0000313" key="9">
    <source>
        <dbReference type="Proteomes" id="UP001621964"/>
    </source>
</evidence>
<dbReference type="Proteomes" id="UP001621964">
    <property type="component" value="Unassembled WGS sequence"/>
</dbReference>
<keyword evidence="9" id="KW-1185">Reference proteome</keyword>
<protein>
    <submittedName>
        <fullName evidence="8">Insulinase family protein</fullName>
    </submittedName>
</protein>
<dbReference type="InterPro" id="IPR050626">
    <property type="entry name" value="Peptidase_M16"/>
</dbReference>
<dbReference type="PANTHER" id="PTHR43690">
    <property type="entry name" value="NARDILYSIN"/>
    <property type="match status" value="1"/>
</dbReference>
<feature type="domain" description="Peptidase M16 C-terminal" evidence="7">
    <location>
        <begin position="201"/>
        <end position="281"/>
    </location>
</feature>
<dbReference type="Pfam" id="PF00675">
    <property type="entry name" value="Peptidase_M16"/>
    <property type="match status" value="1"/>
</dbReference>
<organism evidence="8 9">
    <name type="scientific">Neisseria oralis</name>
    <dbReference type="NCBI Taxonomy" id="1107316"/>
    <lineage>
        <taxon>Bacteria</taxon>
        <taxon>Pseudomonadati</taxon>
        <taxon>Pseudomonadota</taxon>
        <taxon>Betaproteobacteria</taxon>
        <taxon>Neisseriales</taxon>
        <taxon>Neisseriaceae</taxon>
        <taxon>Neisseria</taxon>
    </lineage>
</organism>
<feature type="domain" description="Peptidase M16 N-terminal" evidence="6">
    <location>
        <begin position="52"/>
        <end position="158"/>
    </location>
</feature>
<dbReference type="EMBL" id="JBJGEB010000005">
    <property type="protein sequence ID" value="MFK7642055.1"/>
    <property type="molecule type" value="Genomic_DNA"/>
</dbReference>
<evidence type="ECO:0000256" key="4">
    <source>
        <dbReference type="ARBA" id="ARBA00022833"/>
    </source>
</evidence>
<name>A0ABW8Q4R7_9NEIS</name>
<dbReference type="Pfam" id="PF05193">
    <property type="entry name" value="Peptidase_M16_C"/>
    <property type="match status" value="1"/>
</dbReference>